<proteinExistence type="predicted"/>
<evidence type="ECO:0000313" key="1">
    <source>
        <dbReference type="EMBL" id="RQP03408.1"/>
    </source>
</evidence>
<accession>A0A3N7G8D7</accession>
<name>A0A3N7G8D7_POPTR</name>
<dbReference type="EMBL" id="CM009308">
    <property type="protein sequence ID" value="RQP03408.1"/>
    <property type="molecule type" value="Genomic_DNA"/>
</dbReference>
<evidence type="ECO:0000313" key="2">
    <source>
        <dbReference type="Proteomes" id="UP000006729"/>
    </source>
</evidence>
<organism evidence="1 2">
    <name type="scientific">Populus trichocarpa</name>
    <name type="common">Western balsam poplar</name>
    <name type="synonym">Populus balsamifera subsp. trichocarpa</name>
    <dbReference type="NCBI Taxonomy" id="3694"/>
    <lineage>
        <taxon>Eukaryota</taxon>
        <taxon>Viridiplantae</taxon>
        <taxon>Streptophyta</taxon>
        <taxon>Embryophyta</taxon>
        <taxon>Tracheophyta</taxon>
        <taxon>Spermatophyta</taxon>
        <taxon>Magnoliopsida</taxon>
        <taxon>eudicotyledons</taxon>
        <taxon>Gunneridae</taxon>
        <taxon>Pentapetalae</taxon>
        <taxon>rosids</taxon>
        <taxon>fabids</taxon>
        <taxon>Malpighiales</taxon>
        <taxon>Salicaceae</taxon>
        <taxon>Saliceae</taxon>
        <taxon>Populus</taxon>
    </lineage>
</organism>
<keyword evidence="2" id="KW-1185">Reference proteome</keyword>
<dbReference type="Proteomes" id="UP000006729">
    <property type="component" value="Chromosome 19"/>
</dbReference>
<dbReference type="InParanoid" id="A0A3N7G8D7"/>
<dbReference type="AlphaFoldDB" id="A0A3N7G8D7"/>
<reference evidence="1 2" key="1">
    <citation type="journal article" date="2006" name="Science">
        <title>The genome of black cottonwood, Populus trichocarpa (Torr. &amp; Gray).</title>
        <authorList>
            <person name="Tuskan G.A."/>
            <person name="Difazio S."/>
            <person name="Jansson S."/>
            <person name="Bohlmann J."/>
            <person name="Grigoriev I."/>
            <person name="Hellsten U."/>
            <person name="Putnam N."/>
            <person name="Ralph S."/>
            <person name="Rombauts S."/>
            <person name="Salamov A."/>
            <person name="Schein J."/>
            <person name="Sterck L."/>
            <person name="Aerts A."/>
            <person name="Bhalerao R.R."/>
            <person name="Bhalerao R.P."/>
            <person name="Blaudez D."/>
            <person name="Boerjan W."/>
            <person name="Brun A."/>
            <person name="Brunner A."/>
            <person name="Busov V."/>
            <person name="Campbell M."/>
            <person name="Carlson J."/>
            <person name="Chalot M."/>
            <person name="Chapman J."/>
            <person name="Chen G.L."/>
            <person name="Cooper D."/>
            <person name="Coutinho P.M."/>
            <person name="Couturier J."/>
            <person name="Covert S."/>
            <person name="Cronk Q."/>
            <person name="Cunningham R."/>
            <person name="Davis J."/>
            <person name="Degroeve S."/>
            <person name="Dejardin A."/>
            <person name="Depamphilis C."/>
            <person name="Detter J."/>
            <person name="Dirks B."/>
            <person name="Dubchak I."/>
            <person name="Duplessis S."/>
            <person name="Ehlting J."/>
            <person name="Ellis B."/>
            <person name="Gendler K."/>
            <person name="Goodstein D."/>
            <person name="Gribskov M."/>
            <person name="Grimwood J."/>
            <person name="Groover A."/>
            <person name="Gunter L."/>
            <person name="Hamberger B."/>
            <person name="Heinze B."/>
            <person name="Helariutta Y."/>
            <person name="Henrissat B."/>
            <person name="Holligan D."/>
            <person name="Holt R."/>
            <person name="Huang W."/>
            <person name="Islam-Faridi N."/>
            <person name="Jones S."/>
            <person name="Jones-Rhoades M."/>
            <person name="Jorgensen R."/>
            <person name="Joshi C."/>
            <person name="Kangasjarvi J."/>
            <person name="Karlsson J."/>
            <person name="Kelleher C."/>
            <person name="Kirkpatrick R."/>
            <person name="Kirst M."/>
            <person name="Kohler A."/>
            <person name="Kalluri U."/>
            <person name="Larimer F."/>
            <person name="Leebens-Mack J."/>
            <person name="Leple J.C."/>
            <person name="Locascio P."/>
            <person name="Lou Y."/>
            <person name="Lucas S."/>
            <person name="Martin F."/>
            <person name="Montanini B."/>
            <person name="Napoli C."/>
            <person name="Nelson D.R."/>
            <person name="Nelson C."/>
            <person name="Nieminen K."/>
            <person name="Nilsson O."/>
            <person name="Pereda V."/>
            <person name="Peter G."/>
            <person name="Philippe R."/>
            <person name="Pilate G."/>
            <person name="Poliakov A."/>
            <person name="Razumovskaya J."/>
            <person name="Richardson P."/>
            <person name="Rinaldi C."/>
            <person name="Ritland K."/>
            <person name="Rouze P."/>
            <person name="Ryaboy D."/>
            <person name="Schmutz J."/>
            <person name="Schrader J."/>
            <person name="Segerman B."/>
            <person name="Shin H."/>
            <person name="Siddiqui A."/>
            <person name="Sterky F."/>
            <person name="Terry A."/>
            <person name="Tsai C.J."/>
            <person name="Uberbacher E."/>
            <person name="Unneberg P."/>
            <person name="Vahala J."/>
            <person name="Wall K."/>
            <person name="Wessler S."/>
            <person name="Yang G."/>
            <person name="Yin T."/>
            <person name="Douglas C."/>
            <person name="Marra M."/>
            <person name="Sandberg G."/>
            <person name="Van de Peer Y."/>
            <person name="Rokhsar D."/>
        </authorList>
    </citation>
    <scope>NUCLEOTIDE SEQUENCE [LARGE SCALE GENOMIC DNA]</scope>
    <source>
        <strain evidence="2">cv. Nisqually</strain>
    </source>
</reference>
<sequence>MVAKSNPACRKIERFLCHLRQSYKASWLVKEIFNQETS</sequence>
<protein>
    <submittedName>
        <fullName evidence="1">Uncharacterized protein</fullName>
    </submittedName>
</protein>
<gene>
    <name evidence="1" type="ORF">POPTR_019G040150</name>
</gene>